<reference evidence="1" key="1">
    <citation type="submission" date="2013-01" db="EMBL/GenBank/DDBJ databases">
        <title>Genome assembly of Mariniradius saccharolyticus AK6.</title>
        <authorList>
            <person name="Vaidya B."/>
            <person name="Khatri I."/>
            <person name="Tanuku N.R.S."/>
            <person name="Subramanian S."/>
            <person name="Pinnaka A."/>
        </authorList>
    </citation>
    <scope>NUCLEOTIDE SEQUENCE [LARGE SCALE GENOMIC DNA]</scope>
    <source>
        <strain evidence="1">AK6</strain>
    </source>
</reference>
<dbReference type="InParanoid" id="M7XY85"/>
<sequence length="53" mass="6162">MEKPTVHFEKNPALKMTTQWRSKQKKSPGRFPGPIFKIKRAVLIAVNGRSNRR</sequence>
<accession>M7XY85</accession>
<protein>
    <submittedName>
        <fullName evidence="1">Uncharacterized protein</fullName>
    </submittedName>
</protein>
<comment type="caution">
    <text evidence="1">The sequence shown here is derived from an EMBL/GenBank/DDBJ whole genome shotgun (WGS) entry which is preliminary data.</text>
</comment>
<dbReference type="EMBL" id="AMZY02000009">
    <property type="protein sequence ID" value="EMS33442.1"/>
    <property type="molecule type" value="Genomic_DNA"/>
</dbReference>
<evidence type="ECO:0000313" key="1">
    <source>
        <dbReference type="EMBL" id="EMS33442.1"/>
    </source>
</evidence>
<evidence type="ECO:0000313" key="2">
    <source>
        <dbReference type="Proteomes" id="UP000010953"/>
    </source>
</evidence>
<dbReference type="AlphaFoldDB" id="M7XY85"/>
<keyword evidence="2" id="KW-1185">Reference proteome</keyword>
<organism evidence="1 2">
    <name type="scientific">Mariniradius saccharolyticus AK6</name>
    <dbReference type="NCBI Taxonomy" id="1239962"/>
    <lineage>
        <taxon>Bacteria</taxon>
        <taxon>Pseudomonadati</taxon>
        <taxon>Bacteroidota</taxon>
        <taxon>Cytophagia</taxon>
        <taxon>Cytophagales</taxon>
        <taxon>Cyclobacteriaceae</taxon>
        <taxon>Mariniradius</taxon>
    </lineage>
</organism>
<name>M7XY85_9BACT</name>
<dbReference type="Proteomes" id="UP000010953">
    <property type="component" value="Unassembled WGS sequence"/>
</dbReference>
<gene>
    <name evidence="1" type="ORF">C943_04320</name>
</gene>
<proteinExistence type="predicted"/>